<reference evidence="1 3" key="2">
    <citation type="submission" date="2020-05" db="EMBL/GenBank/DDBJ databases">
        <authorList>
            <person name="Campoy J."/>
            <person name="Schneeberger K."/>
            <person name="Spophaly S."/>
        </authorList>
    </citation>
    <scope>NUCLEOTIDE SEQUENCE [LARGE SCALE GENOMIC DNA]</scope>
    <source>
        <strain evidence="1">PruArmRojPasFocal</strain>
    </source>
</reference>
<accession>A0A6J5V4X5</accession>
<dbReference type="Proteomes" id="UP000507245">
    <property type="component" value="Unassembled WGS sequence"/>
</dbReference>
<organism evidence="1 3">
    <name type="scientific">Prunus armeniaca</name>
    <name type="common">Apricot</name>
    <name type="synonym">Armeniaca vulgaris</name>
    <dbReference type="NCBI Taxonomy" id="36596"/>
    <lineage>
        <taxon>Eukaryota</taxon>
        <taxon>Viridiplantae</taxon>
        <taxon>Streptophyta</taxon>
        <taxon>Embryophyta</taxon>
        <taxon>Tracheophyta</taxon>
        <taxon>Spermatophyta</taxon>
        <taxon>Magnoliopsida</taxon>
        <taxon>eudicotyledons</taxon>
        <taxon>Gunneridae</taxon>
        <taxon>Pentapetalae</taxon>
        <taxon>rosids</taxon>
        <taxon>fabids</taxon>
        <taxon>Rosales</taxon>
        <taxon>Rosaceae</taxon>
        <taxon>Amygdaloideae</taxon>
        <taxon>Amygdaleae</taxon>
        <taxon>Prunus</taxon>
    </lineage>
</organism>
<protein>
    <submittedName>
        <fullName evidence="1">Uncharacterized protein</fullName>
    </submittedName>
</protein>
<sequence>MNGEIAIIISRGVHEMIAATPCMPCAAQHNSREYYQLGKKIMKARSHLPNVKFYEKQNLHPATPSCVC</sequence>
<gene>
    <name evidence="1" type="ORF">CURHAP_LOCUS34042</name>
    <name evidence="2" type="ORF">ORAREDHAP_LOCUS33631</name>
</gene>
<proteinExistence type="predicted"/>
<dbReference type="AlphaFoldDB" id="A0A6J5V4X5"/>
<dbReference type="EMBL" id="CAEKDK010000005">
    <property type="protein sequence ID" value="CAB4281058.1"/>
    <property type="molecule type" value="Genomic_DNA"/>
</dbReference>
<dbReference type="Proteomes" id="UP000507222">
    <property type="component" value="Unassembled WGS sequence"/>
</dbReference>
<reference evidence="4" key="1">
    <citation type="journal article" date="2020" name="Genome Biol.">
        <title>Gamete binning: chromosome-level and haplotype-resolved genome assembly enabled by high-throughput single-cell sequencing of gamete genomes.</title>
        <authorList>
            <person name="Campoy J.A."/>
            <person name="Sun H."/>
            <person name="Goel M."/>
            <person name="Jiao W.-B."/>
            <person name="Folz-Donahue K."/>
            <person name="Wang N."/>
            <person name="Rubio M."/>
            <person name="Liu C."/>
            <person name="Kukat C."/>
            <person name="Ruiz D."/>
            <person name="Huettel B."/>
            <person name="Schneeberger K."/>
        </authorList>
    </citation>
    <scope>NUCLEOTIDE SEQUENCE [LARGE SCALE GENOMIC DNA]</scope>
    <source>
        <strain evidence="4">cv. Rojo Pasion</strain>
    </source>
</reference>
<evidence type="ECO:0000313" key="2">
    <source>
        <dbReference type="EMBL" id="CAB4311469.1"/>
    </source>
</evidence>
<name>A0A6J5V4X5_PRUAR</name>
<evidence type="ECO:0000313" key="1">
    <source>
        <dbReference type="EMBL" id="CAB4281058.1"/>
    </source>
</evidence>
<evidence type="ECO:0000313" key="3">
    <source>
        <dbReference type="Proteomes" id="UP000507222"/>
    </source>
</evidence>
<evidence type="ECO:0000313" key="4">
    <source>
        <dbReference type="Proteomes" id="UP000507245"/>
    </source>
</evidence>
<dbReference type="EMBL" id="CAEKKB010000005">
    <property type="protein sequence ID" value="CAB4311469.1"/>
    <property type="molecule type" value="Genomic_DNA"/>
</dbReference>
<keyword evidence="4" id="KW-1185">Reference proteome</keyword>